<gene>
    <name evidence="3" type="primary">pepD</name>
    <name evidence="3" type="ORF">ACFOND_00125</name>
</gene>
<dbReference type="PIRSF" id="PIRSF016599">
    <property type="entry name" value="Xaa-His_dipept"/>
    <property type="match status" value="1"/>
</dbReference>
<evidence type="ECO:0000313" key="4">
    <source>
        <dbReference type="Proteomes" id="UP001595710"/>
    </source>
</evidence>
<sequence length="485" mass="53084">MKPSQYPTSPEHIWEHFYQLTQIPRPSGQEQQVRDHIIALADSKGLQHKVDAAGNLVVYVPASQGYENAPTVAIQNHLDMVTVKTGDKAHDFTTDPLQLEIVDGWLRADRTTLGADNGIGVAAAMAVITDETVVHPPLELLFTIEEETGLVGASELDASMLSATKMLNLDTEDWGEIYLGCAGGYGYDATRPLATEAAKAGTRAYRFHLKGLQGGHSGVQIHEQLGNANKLLVEFLTSQTELPYQIVSFRGGIAHNVIAREASTVVMINDSDLDAWKNAMEDAKQRWLSYLPAADNAIEWILESVDDAKSDVVSAQDTQAFLQLISALPHGAQSYNLNEPADLVDLSCNLAVVNIKEGQLHIQTSLRFFNNQQTLGLKQQIEAILNAFQLESKCILDYPGWNPNFDSPLVNQAKALAEEITGEEVALKAIHAGLECGILLSKKPDMDVVSMGPTIRGAHSPTERMEISTVEPFWLLVKNMLKALK</sequence>
<dbReference type="SUPFAM" id="SSF53187">
    <property type="entry name" value="Zn-dependent exopeptidases"/>
    <property type="match status" value="1"/>
</dbReference>
<dbReference type="Pfam" id="PF07687">
    <property type="entry name" value="M20_dimer"/>
    <property type="match status" value="1"/>
</dbReference>
<dbReference type="InterPro" id="IPR001160">
    <property type="entry name" value="Peptidase_M20C"/>
</dbReference>
<name>A0ABV7WM48_9GAMM</name>
<protein>
    <submittedName>
        <fullName evidence="3">Beta-Ala-His dipeptidase</fullName>
        <ecNumber evidence="3">3.4.13.20</ecNumber>
    </submittedName>
</protein>
<dbReference type="Gene3D" id="3.40.630.10">
    <property type="entry name" value="Zn peptidases"/>
    <property type="match status" value="2"/>
</dbReference>
<evidence type="ECO:0000259" key="2">
    <source>
        <dbReference type="Pfam" id="PF07687"/>
    </source>
</evidence>
<keyword evidence="3" id="KW-0224">Dipeptidase</keyword>
<dbReference type="PANTHER" id="PTHR43501">
    <property type="entry name" value="CYTOSOL NON-SPECIFIC DIPEPTIDASE"/>
    <property type="match status" value="1"/>
</dbReference>
<dbReference type="Pfam" id="PF01546">
    <property type="entry name" value="Peptidase_M20"/>
    <property type="match status" value="1"/>
</dbReference>
<keyword evidence="3" id="KW-0645">Protease</keyword>
<dbReference type="InterPro" id="IPR036264">
    <property type="entry name" value="Bact_exopeptidase_dim_dom"/>
</dbReference>
<dbReference type="GO" id="GO:0016805">
    <property type="term" value="F:dipeptidase activity"/>
    <property type="evidence" value="ECO:0007669"/>
    <property type="project" value="UniProtKB-KW"/>
</dbReference>
<proteinExistence type="predicted"/>
<evidence type="ECO:0000313" key="3">
    <source>
        <dbReference type="EMBL" id="MFC3700027.1"/>
    </source>
</evidence>
<dbReference type="RefSeq" id="WP_290282975.1">
    <property type="nucleotide sequence ID" value="NZ_JAUFQI010000001.1"/>
</dbReference>
<dbReference type="NCBIfam" id="TIGR01893">
    <property type="entry name" value="aa-his-dipept"/>
    <property type="match status" value="1"/>
</dbReference>
<dbReference type="InterPro" id="IPR002933">
    <property type="entry name" value="Peptidase_M20"/>
</dbReference>
<keyword evidence="4" id="KW-1185">Reference proteome</keyword>
<organism evidence="3 4">
    <name type="scientific">Reinekea marina</name>
    <dbReference type="NCBI Taxonomy" id="1310421"/>
    <lineage>
        <taxon>Bacteria</taxon>
        <taxon>Pseudomonadati</taxon>
        <taxon>Pseudomonadota</taxon>
        <taxon>Gammaproteobacteria</taxon>
        <taxon>Oceanospirillales</taxon>
        <taxon>Saccharospirillaceae</taxon>
        <taxon>Reinekea</taxon>
    </lineage>
</organism>
<dbReference type="InterPro" id="IPR011650">
    <property type="entry name" value="Peptidase_M20_dimer"/>
</dbReference>
<accession>A0ABV7WM48</accession>
<dbReference type="EMBL" id="JBHRYN010000002">
    <property type="protein sequence ID" value="MFC3700027.1"/>
    <property type="molecule type" value="Genomic_DNA"/>
</dbReference>
<comment type="caution">
    <text evidence="3">The sequence shown here is derived from an EMBL/GenBank/DDBJ whole genome shotgun (WGS) entry which is preliminary data.</text>
</comment>
<evidence type="ECO:0000256" key="1">
    <source>
        <dbReference type="ARBA" id="ARBA00022801"/>
    </source>
</evidence>
<dbReference type="Proteomes" id="UP001595710">
    <property type="component" value="Unassembled WGS sequence"/>
</dbReference>
<dbReference type="PRINTS" id="PR00934">
    <property type="entry name" value="XHISDIPTASE"/>
</dbReference>
<dbReference type="PANTHER" id="PTHR43501:SF1">
    <property type="entry name" value="CYTOSOL NON-SPECIFIC DIPEPTIDASE"/>
    <property type="match status" value="1"/>
</dbReference>
<reference evidence="4" key="1">
    <citation type="journal article" date="2019" name="Int. J. Syst. Evol. Microbiol.">
        <title>The Global Catalogue of Microorganisms (GCM) 10K type strain sequencing project: providing services to taxonomists for standard genome sequencing and annotation.</title>
        <authorList>
            <consortium name="The Broad Institute Genomics Platform"/>
            <consortium name="The Broad Institute Genome Sequencing Center for Infectious Disease"/>
            <person name="Wu L."/>
            <person name="Ma J."/>
        </authorList>
    </citation>
    <scope>NUCLEOTIDE SEQUENCE [LARGE SCALE GENOMIC DNA]</scope>
    <source>
        <strain evidence="4">CECT 8288</strain>
    </source>
</reference>
<dbReference type="EC" id="3.4.13.20" evidence="3"/>
<dbReference type="SUPFAM" id="SSF55031">
    <property type="entry name" value="Bacterial exopeptidase dimerisation domain"/>
    <property type="match status" value="1"/>
</dbReference>
<keyword evidence="1 3" id="KW-0378">Hydrolase</keyword>
<feature type="domain" description="Peptidase M20 dimerisation" evidence="2">
    <location>
        <begin position="208"/>
        <end position="285"/>
    </location>
</feature>